<dbReference type="InterPro" id="IPR024078">
    <property type="entry name" value="LmbE-like_dom_sf"/>
</dbReference>
<dbReference type="SUPFAM" id="SSF52317">
    <property type="entry name" value="Class I glutamine amidotransferase-like"/>
    <property type="match status" value="1"/>
</dbReference>
<dbReference type="PANTHER" id="PTHR12993">
    <property type="entry name" value="N-ACETYLGLUCOSAMINYL-PHOSPHATIDYLINOSITOL DE-N-ACETYLASE-RELATED"/>
    <property type="match status" value="1"/>
</dbReference>
<organism evidence="1 2">
    <name type="scientific">Nonlabens dokdonensis</name>
    <dbReference type="NCBI Taxonomy" id="328515"/>
    <lineage>
        <taxon>Bacteria</taxon>
        <taxon>Pseudomonadati</taxon>
        <taxon>Bacteroidota</taxon>
        <taxon>Flavobacteriia</taxon>
        <taxon>Flavobacteriales</taxon>
        <taxon>Flavobacteriaceae</taxon>
        <taxon>Nonlabens</taxon>
    </lineage>
</organism>
<dbReference type="InterPro" id="IPR029062">
    <property type="entry name" value="Class_I_gatase-like"/>
</dbReference>
<keyword evidence="2" id="KW-1185">Reference proteome</keyword>
<name>A0ABX5PWX8_9FLAO</name>
<proteinExistence type="predicted"/>
<evidence type="ECO:0000313" key="1">
    <source>
        <dbReference type="EMBL" id="PZX39703.1"/>
    </source>
</evidence>
<dbReference type="EMBL" id="QKZR01000003">
    <property type="protein sequence ID" value="PZX39703.1"/>
    <property type="molecule type" value="Genomic_DNA"/>
</dbReference>
<dbReference type="Proteomes" id="UP000248584">
    <property type="component" value="Unassembled WGS sequence"/>
</dbReference>
<gene>
    <name evidence="1" type="ORF">LX97_02057</name>
</gene>
<dbReference type="PANTHER" id="PTHR12993:SF11">
    <property type="entry name" value="N-ACETYLGLUCOSAMINYL-PHOSPHATIDYLINOSITOL DE-N-ACETYLASE"/>
    <property type="match status" value="1"/>
</dbReference>
<dbReference type="Pfam" id="PF02585">
    <property type="entry name" value="PIG-L"/>
    <property type="match status" value="1"/>
</dbReference>
<accession>A0ABX5PWX8</accession>
<protein>
    <submittedName>
        <fullName evidence="1">GlcNAc-PI de-N-acetylase</fullName>
    </submittedName>
</protein>
<evidence type="ECO:0000313" key="2">
    <source>
        <dbReference type="Proteomes" id="UP000248584"/>
    </source>
</evidence>
<reference evidence="1 2" key="1">
    <citation type="submission" date="2018-06" db="EMBL/GenBank/DDBJ databases">
        <title>Genomic Encyclopedia of Archaeal and Bacterial Type Strains, Phase II (KMG-II): from individual species to whole genera.</title>
        <authorList>
            <person name="Goeker M."/>
        </authorList>
    </citation>
    <scope>NUCLEOTIDE SEQUENCE [LARGE SCALE GENOMIC DNA]</scope>
    <source>
        <strain evidence="1 2">DSM 17205</strain>
    </source>
</reference>
<dbReference type="InterPro" id="IPR003737">
    <property type="entry name" value="GlcNAc_PI_deacetylase-related"/>
</dbReference>
<sequence>MKIFKFFVFSLSRKRNYKKLLKPSFQCKTRAIFKNRFRYSEASLHEILKVKLHKILRLENSIFTDCMKNFIFTSTIVLLFLSTAVAQENRLAHKQPNTAEIFHKIEKLGFLGTALYVAAHPDDENTRLISWLANDRMARTAYLSLTRGDGGQNLIGPQLREQLGMIRTQELLEARNIDGGQQFFTRANDFGYSKHPDETLEIWDQQEVMEDMVQIIREFKPDVIINRFNHRTPGTTHGHHTTSAMLSMKVYEFAADETIYANQLKDLDTWQAQRIFFNTSWWFYGSQEAFEKADKTNLLEINAGTYYPHKGLSNSEIAALSRSQHKSQGFGSSGSRGTQTEYLEYLKGSFPTDKSDLFSGINTTWTRVKGGSRIQTQLNSIIANYNFKKPTASIPALLKLRSQISNLKEEHWKNIKLAELDQILLDITGVYLEASVATNTATAGESLEVAIELTNRSDEEFRISLLSNQLVTIKEKSFSLNQNESKRISGTLQIPAIYEASTPYYLKEKGTLGMYSFKDRSLTGLPEKQSEFMVRALIELNGTELYREIPIIHKRTDPVRGEVNEPFHIVPEVSISIENPVYIFSNNEVKQVNVKLKAFKDIDSLIVYKRTGPYWEEPNYNIKPFSMKKGDTRTHVIEIRSSDVEREDIMNVKVQSGTKRFYDEVILIEFDHIPNQQLTKTATTKLVNPNLKNKANTVAYINGAGDDVAQAIEAIGSKVFKFEPSEVPSDLSKYDAVVIGIRAFNVAKEDMAALQPRLDSYVKNGGTLLMQYNTSRRMDSDVLGPLPITLSRKRVTDENATVKILEPQHPLMSTPNAITSADFEGWVQERGLYFPDDWDPAFTPILGMNDKGEEMTNGSLIVAPYGKGHIIYTGLSLFRELPAGVSGAYKLLANMISIGVEDELIEKNDGQRKL</sequence>
<comment type="caution">
    <text evidence="1">The sequence shown here is derived from an EMBL/GenBank/DDBJ whole genome shotgun (WGS) entry which is preliminary data.</text>
</comment>
<dbReference type="Gene3D" id="3.40.50.10320">
    <property type="entry name" value="LmbE-like"/>
    <property type="match status" value="1"/>
</dbReference>
<dbReference type="SUPFAM" id="SSF102588">
    <property type="entry name" value="LmbE-like"/>
    <property type="match status" value="1"/>
</dbReference>